<dbReference type="AlphaFoldDB" id="A0ABD6CDI7"/>
<proteinExistence type="predicted"/>
<dbReference type="Proteomes" id="UP001597119">
    <property type="component" value="Unassembled WGS sequence"/>
</dbReference>
<dbReference type="Gene3D" id="1.10.10.10">
    <property type="entry name" value="Winged helix-like DNA-binding domain superfamily/Winged helix DNA-binding domain"/>
    <property type="match status" value="1"/>
</dbReference>
<evidence type="ECO:0000313" key="1">
    <source>
        <dbReference type="EMBL" id="MFD1588416.1"/>
    </source>
</evidence>
<reference evidence="1 2" key="1">
    <citation type="journal article" date="2019" name="Int. J. Syst. Evol. Microbiol.">
        <title>The Global Catalogue of Microorganisms (GCM) 10K type strain sequencing project: providing services to taxonomists for standard genome sequencing and annotation.</title>
        <authorList>
            <consortium name="The Broad Institute Genomics Platform"/>
            <consortium name="The Broad Institute Genome Sequencing Center for Infectious Disease"/>
            <person name="Wu L."/>
            <person name="Ma J."/>
        </authorList>
    </citation>
    <scope>NUCLEOTIDE SEQUENCE [LARGE SCALE GENOMIC DNA]</scope>
    <source>
        <strain evidence="1 2">CGMCC 1.12125</strain>
    </source>
</reference>
<gene>
    <name evidence="1" type="ORF">ACFR9U_15645</name>
</gene>
<sequence>MSRSGRDREVSDHELLVAGRDVPEPVFTATEVGERVGMSQQGVDKRLRELAEDGLINTAMKGASRVWWLSYRGRQFIDEE</sequence>
<name>A0ABD6CDI7_9EURY</name>
<dbReference type="EMBL" id="JBHUDJ010000012">
    <property type="protein sequence ID" value="MFD1588416.1"/>
    <property type="molecule type" value="Genomic_DNA"/>
</dbReference>
<comment type="caution">
    <text evidence="1">The sequence shown here is derived from an EMBL/GenBank/DDBJ whole genome shotgun (WGS) entry which is preliminary data.</text>
</comment>
<dbReference type="Pfam" id="PF13412">
    <property type="entry name" value="HTH_24"/>
    <property type="match status" value="1"/>
</dbReference>
<dbReference type="InterPro" id="IPR036390">
    <property type="entry name" value="WH_DNA-bd_sf"/>
</dbReference>
<dbReference type="PROSITE" id="PS00519">
    <property type="entry name" value="HTH_ASNC_1"/>
    <property type="match status" value="1"/>
</dbReference>
<keyword evidence="2" id="KW-1185">Reference proteome</keyword>
<dbReference type="SUPFAM" id="SSF46785">
    <property type="entry name" value="Winged helix' DNA-binding domain"/>
    <property type="match status" value="1"/>
</dbReference>
<accession>A0ABD6CDI7</accession>
<evidence type="ECO:0000313" key="2">
    <source>
        <dbReference type="Proteomes" id="UP001597119"/>
    </source>
</evidence>
<organism evidence="1 2">
    <name type="scientific">Halorientalis brevis</name>
    <dbReference type="NCBI Taxonomy" id="1126241"/>
    <lineage>
        <taxon>Archaea</taxon>
        <taxon>Methanobacteriati</taxon>
        <taxon>Methanobacteriota</taxon>
        <taxon>Stenosarchaea group</taxon>
        <taxon>Halobacteria</taxon>
        <taxon>Halobacteriales</taxon>
        <taxon>Haloarculaceae</taxon>
        <taxon>Halorientalis</taxon>
    </lineage>
</organism>
<dbReference type="RefSeq" id="WP_247382088.1">
    <property type="nucleotide sequence ID" value="NZ_JALLGV010000014.1"/>
</dbReference>
<protein>
    <submittedName>
        <fullName evidence="1">Winged helix-turn-helix transcriptional regulator</fullName>
    </submittedName>
</protein>
<dbReference type="InterPro" id="IPR036388">
    <property type="entry name" value="WH-like_DNA-bd_sf"/>
</dbReference>
<dbReference type="InterPro" id="IPR019885">
    <property type="entry name" value="Tscrpt_reg_HTH_AsnC-type_CS"/>
</dbReference>